<sequence>MIVNTAVVLVFPSRNGWICHNPETKSKYLLGTAEKRWGNAEDGCISTF</sequence>
<proteinExistence type="predicted"/>
<accession>A0AB72Z4C2</accession>
<evidence type="ECO:0000313" key="2">
    <source>
        <dbReference type="Proteomes" id="UP000003457"/>
    </source>
</evidence>
<name>A0AB72Z4C2_9BIFI</name>
<organism evidence="1 2">
    <name type="scientific">Bifidobacterium dentium JCVIHMP022</name>
    <dbReference type="NCBI Taxonomy" id="553191"/>
    <lineage>
        <taxon>Bacteria</taxon>
        <taxon>Bacillati</taxon>
        <taxon>Actinomycetota</taxon>
        <taxon>Actinomycetes</taxon>
        <taxon>Bifidobacteriales</taxon>
        <taxon>Bifidobacteriaceae</taxon>
        <taxon>Bifidobacterium</taxon>
    </lineage>
</organism>
<protein>
    <submittedName>
        <fullName evidence="1">Uncharacterized protein</fullName>
    </submittedName>
</protein>
<reference evidence="1 2" key="1">
    <citation type="submission" date="2010-10" db="EMBL/GenBank/DDBJ databases">
        <authorList>
            <person name="Durkin A.S."/>
            <person name="Madupu R."/>
            <person name="Torralba M."/>
            <person name="Gillis M."/>
            <person name="Methe B."/>
            <person name="Sutton G."/>
            <person name="Nelson K.E."/>
        </authorList>
    </citation>
    <scope>NUCLEOTIDE SEQUENCE [LARGE SCALE GENOMIC DNA]</scope>
    <source>
        <strain evidence="1 2">JCVIHMP022</strain>
    </source>
</reference>
<dbReference type="EMBL" id="AEHJ01000004">
    <property type="protein sequence ID" value="EFO78643.1"/>
    <property type="molecule type" value="Genomic_DNA"/>
</dbReference>
<dbReference type="AlphaFoldDB" id="A0AB72Z4C2"/>
<dbReference type="Proteomes" id="UP000003457">
    <property type="component" value="Unassembled WGS sequence"/>
</dbReference>
<comment type="caution">
    <text evidence="1">The sequence shown here is derived from an EMBL/GenBank/DDBJ whole genome shotgun (WGS) entry which is preliminary data.</text>
</comment>
<gene>
    <name evidence="1" type="ORF">HMPREF9003_1309</name>
</gene>
<evidence type="ECO:0000313" key="1">
    <source>
        <dbReference type="EMBL" id="EFO78643.1"/>
    </source>
</evidence>